<gene>
    <name evidence="1" type="ORF">Poly51_29120</name>
</gene>
<accession>A0A5C6FBI3</accession>
<reference evidence="1 2" key="1">
    <citation type="submission" date="2019-02" db="EMBL/GenBank/DDBJ databases">
        <title>Deep-cultivation of Planctomycetes and their phenomic and genomic characterization uncovers novel biology.</title>
        <authorList>
            <person name="Wiegand S."/>
            <person name="Jogler M."/>
            <person name="Boedeker C."/>
            <person name="Pinto D."/>
            <person name="Vollmers J."/>
            <person name="Rivas-Marin E."/>
            <person name="Kohn T."/>
            <person name="Peeters S.H."/>
            <person name="Heuer A."/>
            <person name="Rast P."/>
            <person name="Oberbeckmann S."/>
            <person name="Bunk B."/>
            <person name="Jeske O."/>
            <person name="Meyerdierks A."/>
            <person name="Storesund J.E."/>
            <person name="Kallscheuer N."/>
            <person name="Luecker S."/>
            <person name="Lage O.M."/>
            <person name="Pohl T."/>
            <person name="Merkel B.J."/>
            <person name="Hornburger P."/>
            <person name="Mueller R.-W."/>
            <person name="Bruemmer F."/>
            <person name="Labrenz M."/>
            <person name="Spormann A.M."/>
            <person name="Op Den Camp H."/>
            <person name="Overmann J."/>
            <person name="Amann R."/>
            <person name="Jetten M.S.M."/>
            <person name="Mascher T."/>
            <person name="Medema M.H."/>
            <person name="Devos D.P."/>
            <person name="Kaster A.-K."/>
            <person name="Ovreas L."/>
            <person name="Rohde M."/>
            <person name="Galperin M.Y."/>
            <person name="Jogler C."/>
        </authorList>
    </citation>
    <scope>NUCLEOTIDE SEQUENCE [LARGE SCALE GENOMIC DNA]</scope>
    <source>
        <strain evidence="1 2">Poly51</strain>
    </source>
</reference>
<dbReference type="OrthoDB" id="237457at2"/>
<protein>
    <recommendedName>
        <fullName evidence="3">DUF932 domain-containing protein</fullName>
    </recommendedName>
</protein>
<evidence type="ECO:0000313" key="2">
    <source>
        <dbReference type="Proteomes" id="UP000318288"/>
    </source>
</evidence>
<proteinExistence type="predicted"/>
<dbReference type="AlphaFoldDB" id="A0A5C6FBI3"/>
<dbReference type="Proteomes" id="UP000318288">
    <property type="component" value="Unassembled WGS sequence"/>
</dbReference>
<name>A0A5C6FBI3_9BACT</name>
<keyword evidence="2" id="KW-1185">Reference proteome</keyword>
<evidence type="ECO:0000313" key="1">
    <source>
        <dbReference type="EMBL" id="TWU56991.1"/>
    </source>
</evidence>
<dbReference type="RefSeq" id="WP_146458370.1">
    <property type="nucleotide sequence ID" value="NZ_SJPW01000003.1"/>
</dbReference>
<sequence length="371" mass="41474">MNTASETTNAKPRFTYGIATVADLQVDRVQQTKAGKVSLKDLRIDGQPVTATRRFWRSFFSRFGIAENVFRYFTPSEVFQRIGEVNSDTSFRFCIANHTDTDGRGKRDLLAVTSPKKPVIRHDEVVDLITRFGGTDVRYHQGLVVSTHAPRGGSRQFAIGGDQFRDRFCLETPIDGYGHPRLFLSMMRLVCSNGMIGYARTFRSDVPVGKQMDHCISRAIESFDNGDGYVALRQRFESSQSSWASVHECLTLATTLEKAKRDKQLLCEGVLGRLRGIAGNLSELYGLSNIEALSDKRQRILPSKARVYDLINFASEIATHHATPDGANRIQAYIGTLVSDEYDLEGTADASADFNDFFIEDSQTVVRQSLN</sequence>
<organism evidence="1 2">
    <name type="scientific">Rubripirellula tenax</name>
    <dbReference type="NCBI Taxonomy" id="2528015"/>
    <lineage>
        <taxon>Bacteria</taxon>
        <taxon>Pseudomonadati</taxon>
        <taxon>Planctomycetota</taxon>
        <taxon>Planctomycetia</taxon>
        <taxon>Pirellulales</taxon>
        <taxon>Pirellulaceae</taxon>
        <taxon>Rubripirellula</taxon>
    </lineage>
</organism>
<evidence type="ECO:0008006" key="3">
    <source>
        <dbReference type="Google" id="ProtNLM"/>
    </source>
</evidence>
<dbReference type="EMBL" id="SJPW01000003">
    <property type="protein sequence ID" value="TWU56991.1"/>
    <property type="molecule type" value="Genomic_DNA"/>
</dbReference>
<comment type="caution">
    <text evidence="1">The sequence shown here is derived from an EMBL/GenBank/DDBJ whole genome shotgun (WGS) entry which is preliminary data.</text>
</comment>